<dbReference type="AlphaFoldDB" id="A0A833MCX6"/>
<dbReference type="Gene3D" id="3.40.50.620">
    <property type="entry name" value="HUPs"/>
    <property type="match status" value="1"/>
</dbReference>
<dbReference type="NCBIfam" id="TIGR00290">
    <property type="entry name" value="MJ0570_dom"/>
    <property type="match status" value="1"/>
</dbReference>
<dbReference type="CDD" id="cd01994">
    <property type="entry name" value="AANH_PF0828-like"/>
    <property type="match status" value="1"/>
</dbReference>
<evidence type="ECO:0000259" key="1">
    <source>
        <dbReference type="Pfam" id="PF01902"/>
    </source>
</evidence>
<dbReference type="InterPro" id="IPR014729">
    <property type="entry name" value="Rossmann-like_a/b/a_fold"/>
</dbReference>
<keyword evidence="2" id="KW-0436">Ligase</keyword>
<sequence>MDQNIITKNLPFFTSWSGGKDSTLAHYRALKNGGEAKALFTMFTEEDTHSRSHGLPKEVLIAQARSLNIPFVCKGATWQSYEEVFVKVLHNFKESGIQMGVFGDIDLDEHRQWQEKVCKTANVRPYLPLWKEERRKLLLEFINLGFKTMIIAAKDKVMPKSFLGKTMDLCLVEEIEKLGVDACGEEGEFHTVVYDGPIFSYPLYLKLGEKVLKNGYWFQEVMLK</sequence>
<dbReference type="PANTHER" id="PTHR12196">
    <property type="entry name" value="DOMAIN OF UNKNOWN FUNCTION 71 DUF71 -CONTAINING PROTEIN"/>
    <property type="match status" value="1"/>
</dbReference>
<proteinExistence type="predicted"/>
<comment type="caution">
    <text evidence="2">The sequence shown here is derived from an EMBL/GenBank/DDBJ whole genome shotgun (WGS) entry which is preliminary data.</text>
</comment>
<dbReference type="InterPro" id="IPR002761">
    <property type="entry name" value="Diphthami_syn_dom"/>
</dbReference>
<dbReference type="PANTHER" id="PTHR12196:SF2">
    <property type="entry name" value="DIPHTHINE--AMMONIA LIGASE"/>
    <property type="match status" value="1"/>
</dbReference>
<dbReference type="InterPro" id="IPR030662">
    <property type="entry name" value="DPH6/MJ0570"/>
</dbReference>
<dbReference type="Proteomes" id="UP000465601">
    <property type="component" value="Unassembled WGS sequence"/>
</dbReference>
<dbReference type="EC" id="6.3.1.14" evidence="2"/>
<reference evidence="2 3" key="1">
    <citation type="submission" date="2019-10" db="EMBL/GenBank/DDBJ databases">
        <title>Alkaliphilus serpentinus sp. nov. and Alkaliphilus pronyensis sp. nov., two novel anaerobic alkaliphilic species isolated from the serpentinized-hosted hydrothermal field of the Prony Bay (New Caledonia).</title>
        <authorList>
            <person name="Postec A."/>
        </authorList>
    </citation>
    <scope>NUCLEOTIDE SEQUENCE [LARGE SCALE GENOMIC DNA]</scope>
    <source>
        <strain evidence="2 3">LacT</strain>
    </source>
</reference>
<dbReference type="EMBL" id="WBZB01000048">
    <property type="protein sequence ID" value="KAB3526768.1"/>
    <property type="molecule type" value="Genomic_DNA"/>
</dbReference>
<dbReference type="PIRSF" id="PIRSF039123">
    <property type="entry name" value="Diphthamide_synthase"/>
    <property type="match status" value="1"/>
</dbReference>
<name>A0A833MCX6_9FIRM</name>
<organism evidence="2 3">
    <name type="scientific">Alkaliphilus serpentinus</name>
    <dbReference type="NCBI Taxonomy" id="1482731"/>
    <lineage>
        <taxon>Bacteria</taxon>
        <taxon>Bacillati</taxon>
        <taxon>Bacillota</taxon>
        <taxon>Clostridia</taxon>
        <taxon>Peptostreptococcales</taxon>
        <taxon>Natronincolaceae</taxon>
        <taxon>Alkaliphilus</taxon>
    </lineage>
</organism>
<keyword evidence="3" id="KW-1185">Reference proteome</keyword>
<feature type="domain" description="Diphthamide synthase" evidence="1">
    <location>
        <begin position="16"/>
        <end position="221"/>
    </location>
</feature>
<evidence type="ECO:0000313" key="3">
    <source>
        <dbReference type="Proteomes" id="UP000465601"/>
    </source>
</evidence>
<dbReference type="Pfam" id="PF01902">
    <property type="entry name" value="Diphthami_syn_2"/>
    <property type="match status" value="1"/>
</dbReference>
<dbReference type="Gene3D" id="3.90.1490.10">
    <property type="entry name" value="putative n-type atp pyrophosphatase, domain 2"/>
    <property type="match status" value="1"/>
</dbReference>
<accession>A0A833MCX6</accession>
<dbReference type="GO" id="GO:0017183">
    <property type="term" value="P:protein histidyl modification to diphthamide"/>
    <property type="evidence" value="ECO:0007669"/>
    <property type="project" value="TreeGrafter"/>
</dbReference>
<protein>
    <submittedName>
        <fullName evidence="2">Diphthine--ammonia ligase</fullName>
        <ecNumber evidence="2">6.3.1.14</ecNumber>
    </submittedName>
</protein>
<dbReference type="OrthoDB" id="3572539at2"/>
<dbReference type="RefSeq" id="WP_151866867.1">
    <property type="nucleotide sequence ID" value="NZ_WBZB01000048.1"/>
</dbReference>
<gene>
    <name evidence="2" type="ORF">F8153_13450</name>
</gene>
<evidence type="ECO:0000313" key="2">
    <source>
        <dbReference type="EMBL" id="KAB3526768.1"/>
    </source>
</evidence>
<dbReference type="SUPFAM" id="SSF52402">
    <property type="entry name" value="Adenine nucleotide alpha hydrolases-like"/>
    <property type="match status" value="1"/>
</dbReference>
<dbReference type="GO" id="GO:0017178">
    <property type="term" value="F:diphthine-ammonia ligase activity"/>
    <property type="evidence" value="ECO:0007669"/>
    <property type="project" value="UniProtKB-EC"/>
</dbReference>